<evidence type="ECO:0000256" key="1">
    <source>
        <dbReference type="SAM" id="MobiDB-lite"/>
    </source>
</evidence>
<dbReference type="AlphaFoldDB" id="A0A4Q9FGV8"/>
<protein>
    <submittedName>
        <fullName evidence="3">Uncharacterized protein</fullName>
    </submittedName>
</protein>
<keyword evidence="2" id="KW-0812">Transmembrane</keyword>
<dbReference type="OrthoDB" id="1450824at2"/>
<organism evidence="3 4">
    <name type="scientific">Hyunsoonleella flava</name>
    <dbReference type="NCBI Taxonomy" id="2527939"/>
    <lineage>
        <taxon>Bacteria</taxon>
        <taxon>Pseudomonadati</taxon>
        <taxon>Bacteroidota</taxon>
        <taxon>Flavobacteriia</taxon>
        <taxon>Flavobacteriales</taxon>
        <taxon>Flavobacteriaceae</taxon>
    </lineage>
</organism>
<dbReference type="RefSeq" id="WP_130963096.1">
    <property type="nucleotide sequence ID" value="NZ_SIRT01000002.1"/>
</dbReference>
<name>A0A4Q9FGV8_9FLAO</name>
<dbReference type="EMBL" id="SIRT01000002">
    <property type="protein sequence ID" value="TBN05479.1"/>
    <property type="molecule type" value="Genomic_DNA"/>
</dbReference>
<keyword evidence="2" id="KW-0472">Membrane</keyword>
<reference evidence="3 4" key="1">
    <citation type="submission" date="2019-02" db="EMBL/GenBank/DDBJ databases">
        <title>Hyunsoonleella sp., isolated from marine sediment.</title>
        <authorList>
            <person name="Liu B.-T."/>
        </authorList>
    </citation>
    <scope>NUCLEOTIDE SEQUENCE [LARGE SCALE GENOMIC DNA]</scope>
    <source>
        <strain evidence="3 4">T58</strain>
    </source>
</reference>
<feature type="region of interest" description="Disordered" evidence="1">
    <location>
        <begin position="1"/>
        <end position="26"/>
    </location>
</feature>
<accession>A0A4Q9FGV8</accession>
<keyword evidence="2" id="KW-1133">Transmembrane helix</keyword>
<comment type="caution">
    <text evidence="3">The sequence shown here is derived from an EMBL/GenBank/DDBJ whole genome shotgun (WGS) entry which is preliminary data.</text>
</comment>
<evidence type="ECO:0000256" key="2">
    <source>
        <dbReference type="SAM" id="Phobius"/>
    </source>
</evidence>
<dbReference type="Proteomes" id="UP000291142">
    <property type="component" value="Unassembled WGS sequence"/>
</dbReference>
<evidence type="ECO:0000313" key="4">
    <source>
        <dbReference type="Proteomes" id="UP000291142"/>
    </source>
</evidence>
<evidence type="ECO:0000313" key="3">
    <source>
        <dbReference type="EMBL" id="TBN05479.1"/>
    </source>
</evidence>
<feature type="transmembrane region" description="Helical" evidence="2">
    <location>
        <begin position="66"/>
        <end position="84"/>
    </location>
</feature>
<sequence>MGGEGSMAGANVSLKNNRNQLSKRKHRKALGGSYADIELKEFPKASEKQLKEIKEKIQKENRRARLWQLMVFMLLIIIIGLLIFNL</sequence>
<proteinExistence type="predicted"/>
<keyword evidence="4" id="KW-1185">Reference proteome</keyword>
<gene>
    <name evidence="3" type="ORF">EYD45_04165</name>
</gene>